<dbReference type="SMART" id="SM01172">
    <property type="entry name" value="DUF3700"/>
    <property type="match status" value="1"/>
</dbReference>
<dbReference type="InParanoid" id="A0A251RZ26"/>
<feature type="domain" description="DUF3700" evidence="2">
    <location>
        <begin position="2"/>
        <end position="123"/>
    </location>
</feature>
<dbReference type="PANTHER" id="PTHR45952:SF6">
    <property type="entry name" value="STEM-SPECIFIC PROTEIN TSJT1-LIKE"/>
    <property type="match status" value="1"/>
</dbReference>
<dbReference type="Pfam" id="PF12481">
    <property type="entry name" value="DUF3700"/>
    <property type="match status" value="1"/>
</dbReference>
<organism evidence="4 5">
    <name type="scientific">Helianthus annuus</name>
    <name type="common">Common sunflower</name>
    <dbReference type="NCBI Taxonomy" id="4232"/>
    <lineage>
        <taxon>Eukaryota</taxon>
        <taxon>Viridiplantae</taxon>
        <taxon>Streptophyta</taxon>
        <taxon>Embryophyta</taxon>
        <taxon>Tracheophyta</taxon>
        <taxon>Spermatophyta</taxon>
        <taxon>Magnoliopsida</taxon>
        <taxon>eudicotyledons</taxon>
        <taxon>Gunneridae</taxon>
        <taxon>Pentapetalae</taxon>
        <taxon>asterids</taxon>
        <taxon>campanulids</taxon>
        <taxon>Asterales</taxon>
        <taxon>Asteraceae</taxon>
        <taxon>Asteroideae</taxon>
        <taxon>Heliantheae alliance</taxon>
        <taxon>Heliantheae</taxon>
        <taxon>Helianthus</taxon>
    </lineage>
</organism>
<dbReference type="EMBL" id="MNCJ02000331">
    <property type="protein sequence ID" value="KAF5759871.1"/>
    <property type="molecule type" value="Genomic_DNA"/>
</dbReference>
<evidence type="ECO:0000313" key="4">
    <source>
        <dbReference type="EMBL" id="OTF91482.1"/>
    </source>
</evidence>
<gene>
    <name evidence="4" type="ORF">HannXRQ_Chr16g0511211</name>
    <name evidence="3" type="ORF">HanXRQr2_Chr16g0746601</name>
</gene>
<dbReference type="STRING" id="4232.A0A251RZ26"/>
<dbReference type="PANTHER" id="PTHR45952">
    <property type="entry name" value="ALUMINUM INDUCED PROTEIN WITH YGL AND LRDR MOTIFS"/>
    <property type="match status" value="1"/>
</dbReference>
<dbReference type="Gramene" id="mRNA:HanXRQr2_Chr16g0746601">
    <property type="protein sequence ID" value="mRNA:HanXRQr2_Chr16g0746601"/>
    <property type="gene ID" value="HanXRQr2_Chr16g0746601"/>
</dbReference>
<reference evidence="3" key="3">
    <citation type="submission" date="2020-06" db="EMBL/GenBank/DDBJ databases">
        <title>Helianthus annuus Genome sequencing and assembly Release 2.</title>
        <authorList>
            <person name="Gouzy J."/>
            <person name="Langlade N."/>
            <person name="Munos S."/>
        </authorList>
    </citation>
    <scope>NUCLEOTIDE SEQUENCE</scope>
    <source>
        <tissue evidence="3">Leaves</tissue>
    </source>
</reference>
<evidence type="ECO:0000256" key="1">
    <source>
        <dbReference type="SAM" id="MobiDB-lite"/>
    </source>
</evidence>
<dbReference type="InterPro" id="IPR044828">
    <property type="entry name" value="TSJT1-like"/>
</dbReference>
<protein>
    <recommendedName>
        <fullName evidence="2">DUF3700 domain-containing protein</fullName>
    </recommendedName>
</protein>
<feature type="region of interest" description="Disordered" evidence="1">
    <location>
        <begin position="11"/>
        <end position="32"/>
    </location>
</feature>
<evidence type="ECO:0000313" key="5">
    <source>
        <dbReference type="Proteomes" id="UP000215914"/>
    </source>
</evidence>
<evidence type="ECO:0000313" key="3">
    <source>
        <dbReference type="EMBL" id="KAF5759871.1"/>
    </source>
</evidence>
<accession>A0A251RZ26</accession>
<dbReference type="Proteomes" id="UP000215914">
    <property type="component" value="Chromosome 16"/>
</dbReference>
<dbReference type="AlphaFoldDB" id="A0A251RZ26"/>
<feature type="compositionally biased region" description="Low complexity" evidence="1">
    <location>
        <begin position="18"/>
        <end position="32"/>
    </location>
</feature>
<keyword evidence="5" id="KW-1185">Reference proteome</keyword>
<reference evidence="3 5" key="1">
    <citation type="journal article" date="2017" name="Nature">
        <title>The sunflower genome provides insights into oil metabolism, flowering and Asterid evolution.</title>
        <authorList>
            <person name="Badouin H."/>
            <person name="Gouzy J."/>
            <person name="Grassa C.J."/>
            <person name="Murat F."/>
            <person name="Staton S.E."/>
            <person name="Cottret L."/>
            <person name="Lelandais-Briere C."/>
            <person name="Owens G.L."/>
            <person name="Carrere S."/>
            <person name="Mayjonade B."/>
            <person name="Legrand L."/>
            <person name="Gill N."/>
            <person name="Kane N.C."/>
            <person name="Bowers J.E."/>
            <person name="Hubner S."/>
            <person name="Bellec A."/>
            <person name="Berard A."/>
            <person name="Berges H."/>
            <person name="Blanchet N."/>
            <person name="Boniface M.C."/>
            <person name="Brunel D."/>
            <person name="Catrice O."/>
            <person name="Chaidir N."/>
            <person name="Claudel C."/>
            <person name="Donnadieu C."/>
            <person name="Faraut T."/>
            <person name="Fievet G."/>
            <person name="Helmstetter N."/>
            <person name="King M."/>
            <person name="Knapp S.J."/>
            <person name="Lai Z."/>
            <person name="Le Paslier M.C."/>
            <person name="Lippi Y."/>
            <person name="Lorenzon L."/>
            <person name="Mandel J.R."/>
            <person name="Marage G."/>
            <person name="Marchand G."/>
            <person name="Marquand E."/>
            <person name="Bret-Mestries E."/>
            <person name="Morien E."/>
            <person name="Nambeesan S."/>
            <person name="Nguyen T."/>
            <person name="Pegot-Espagnet P."/>
            <person name="Pouilly N."/>
            <person name="Raftis F."/>
            <person name="Sallet E."/>
            <person name="Schiex T."/>
            <person name="Thomas J."/>
            <person name="Vandecasteele C."/>
            <person name="Vares D."/>
            <person name="Vear F."/>
            <person name="Vautrin S."/>
            <person name="Crespi M."/>
            <person name="Mangin B."/>
            <person name="Burke J.M."/>
            <person name="Salse J."/>
            <person name="Munos S."/>
            <person name="Vincourt P."/>
            <person name="Rieseberg L.H."/>
            <person name="Langlade N.B."/>
        </authorList>
    </citation>
    <scope>NUCLEOTIDE SEQUENCE [LARGE SCALE GENOMIC DNA]</scope>
    <source>
        <strain evidence="5">cv. SF193</strain>
        <tissue evidence="3">Leaves</tissue>
    </source>
</reference>
<sequence length="123" mass="13249">MLGVFKNGIVSPPKELKSPNPNQSNNQSTPLQAFLSSHQYNASSISSGNNASLAYAHSSPSLLATQRLYCSVDDVHCIFLGSLNNVCALNKQYGLAKGTNESMFVIQAYKTLRDRSPFGPQGP</sequence>
<dbReference type="InterPro" id="IPR024286">
    <property type="entry name" value="DUF3700"/>
</dbReference>
<dbReference type="EMBL" id="CM007905">
    <property type="protein sequence ID" value="OTF91482.1"/>
    <property type="molecule type" value="Genomic_DNA"/>
</dbReference>
<name>A0A251RZ26_HELAN</name>
<reference evidence="4" key="2">
    <citation type="submission" date="2017-02" db="EMBL/GenBank/DDBJ databases">
        <title>Sunflower complete genome.</title>
        <authorList>
            <person name="Langlade N."/>
            <person name="Munos S."/>
        </authorList>
    </citation>
    <scope>NUCLEOTIDE SEQUENCE [LARGE SCALE GENOMIC DNA]</scope>
    <source>
        <tissue evidence="4">Leaves</tissue>
    </source>
</reference>
<dbReference type="OMA" id="NWIYLRE"/>
<proteinExistence type="predicted"/>
<evidence type="ECO:0000259" key="2">
    <source>
        <dbReference type="SMART" id="SM01172"/>
    </source>
</evidence>